<organism evidence="1 2">
    <name type="scientific">Aquicella siphonis</name>
    <dbReference type="NCBI Taxonomy" id="254247"/>
    <lineage>
        <taxon>Bacteria</taxon>
        <taxon>Pseudomonadati</taxon>
        <taxon>Pseudomonadota</taxon>
        <taxon>Gammaproteobacteria</taxon>
        <taxon>Legionellales</taxon>
        <taxon>Coxiellaceae</taxon>
        <taxon>Aquicella</taxon>
    </lineage>
</organism>
<gene>
    <name evidence="1" type="ORF">AQUSIP_12740</name>
</gene>
<dbReference type="EMBL" id="LR699119">
    <property type="protein sequence ID" value="VVC75973.1"/>
    <property type="molecule type" value="Genomic_DNA"/>
</dbReference>
<dbReference type="AlphaFoldDB" id="A0A5E4PHW7"/>
<evidence type="ECO:0000313" key="1">
    <source>
        <dbReference type="EMBL" id="VVC75973.1"/>
    </source>
</evidence>
<dbReference type="Proteomes" id="UP000324194">
    <property type="component" value="Chromosome 1"/>
</dbReference>
<dbReference type="KEGG" id="asip:AQUSIP_12740"/>
<accession>A0A5E4PHW7</accession>
<sequence>MTDTFPEDIKNHLPAYLSPEQKEDLLNQIRNFPKINYYIHKHDQEVLQGDGWAGFTILDFVSGERKSVKGIVLSNSCDVDIQNERDLDVNVVFVPLVKIDNYEKLLRDAGLCNAPR</sequence>
<name>A0A5E4PHW7_9COXI</name>
<keyword evidence="2" id="KW-1185">Reference proteome</keyword>
<proteinExistence type="predicted"/>
<dbReference type="RefSeq" id="WP_148339231.1">
    <property type="nucleotide sequence ID" value="NZ_LR699119.1"/>
</dbReference>
<protein>
    <submittedName>
        <fullName evidence="1">Uncharacterized protein</fullName>
    </submittedName>
</protein>
<evidence type="ECO:0000313" key="2">
    <source>
        <dbReference type="Proteomes" id="UP000324194"/>
    </source>
</evidence>
<dbReference type="OrthoDB" id="982267at2"/>
<reference evidence="1 2" key="1">
    <citation type="submission" date="2019-08" db="EMBL/GenBank/DDBJ databases">
        <authorList>
            <person name="Guy L."/>
        </authorList>
    </citation>
    <scope>NUCLEOTIDE SEQUENCE [LARGE SCALE GENOMIC DNA]</scope>
    <source>
        <strain evidence="1 2">SGT-108</strain>
    </source>
</reference>